<dbReference type="GO" id="GO:0047590">
    <property type="term" value="F:5-dehydro-2-deoxygluconokinase activity"/>
    <property type="evidence" value="ECO:0007669"/>
    <property type="project" value="UniProtKB-EC"/>
</dbReference>
<keyword evidence="5" id="KW-0067">ATP-binding</keyword>
<dbReference type="SUPFAM" id="SSF53613">
    <property type="entry name" value="Ribokinase-like"/>
    <property type="match status" value="1"/>
</dbReference>
<evidence type="ECO:0000256" key="1">
    <source>
        <dbReference type="ARBA" id="ARBA00010688"/>
    </source>
</evidence>
<dbReference type="Pfam" id="PF09863">
    <property type="entry name" value="DUF2090"/>
    <property type="match status" value="1"/>
</dbReference>
<dbReference type="CDD" id="cd01166">
    <property type="entry name" value="KdgK"/>
    <property type="match status" value="1"/>
</dbReference>
<evidence type="ECO:0000313" key="8">
    <source>
        <dbReference type="EMBL" id="AYV22804.1"/>
    </source>
</evidence>
<keyword evidence="4 8" id="KW-0418">Kinase</keyword>
<dbReference type="Gene3D" id="3.40.1190.20">
    <property type="match status" value="1"/>
</dbReference>
<dbReference type="Pfam" id="PF00294">
    <property type="entry name" value="PfkB"/>
    <property type="match status" value="1"/>
</dbReference>
<dbReference type="PROSITE" id="PS00584">
    <property type="entry name" value="PFKB_KINASES_2"/>
    <property type="match status" value="1"/>
</dbReference>
<gene>
    <name evidence="8" type="primary">iolC</name>
    <name evidence="8" type="ORF">ECB94_16780</name>
</gene>
<feature type="domain" description="DUF2090" evidence="7">
    <location>
        <begin position="327"/>
        <end position="634"/>
    </location>
</feature>
<evidence type="ECO:0000313" key="9">
    <source>
        <dbReference type="Proteomes" id="UP000279760"/>
    </source>
</evidence>
<feature type="domain" description="Carbohydrate kinase PfkB" evidence="6">
    <location>
        <begin position="9"/>
        <end position="324"/>
    </location>
</feature>
<dbReference type="InterPro" id="IPR023314">
    <property type="entry name" value="Myo_inos_IolC-like_sf"/>
</dbReference>
<dbReference type="GO" id="GO:0005524">
    <property type="term" value="F:ATP binding"/>
    <property type="evidence" value="ECO:0007669"/>
    <property type="project" value="UniProtKB-KW"/>
</dbReference>
<dbReference type="NCBIfam" id="TIGR04382">
    <property type="entry name" value="myo_inos_iolC_N"/>
    <property type="match status" value="1"/>
</dbReference>
<dbReference type="InterPro" id="IPR050306">
    <property type="entry name" value="PfkB_Carbo_kinase"/>
</dbReference>
<comment type="similarity">
    <text evidence="1">Belongs to the carbohydrate kinase PfkB family.</text>
</comment>
<evidence type="ECO:0000256" key="3">
    <source>
        <dbReference type="ARBA" id="ARBA00022741"/>
    </source>
</evidence>
<evidence type="ECO:0000256" key="4">
    <source>
        <dbReference type="ARBA" id="ARBA00022777"/>
    </source>
</evidence>
<dbReference type="InterPro" id="IPR002173">
    <property type="entry name" value="Carboh/pur_kinase_PfkB_CS"/>
</dbReference>
<dbReference type="InterPro" id="IPR018659">
    <property type="entry name" value="DUF2090"/>
</dbReference>
<keyword evidence="3" id="KW-0547">Nucleotide-binding</keyword>
<dbReference type="InterPro" id="IPR029056">
    <property type="entry name" value="Ribokinase-like"/>
</dbReference>
<name>A0A3G4VDN8_9VIBR</name>
<dbReference type="RefSeq" id="WP_124941072.1">
    <property type="nucleotide sequence ID" value="NZ_CP033577.1"/>
</dbReference>
<dbReference type="EMBL" id="CP033577">
    <property type="protein sequence ID" value="AYV22804.1"/>
    <property type="molecule type" value="Genomic_DNA"/>
</dbReference>
<dbReference type="InterPro" id="IPR030830">
    <property type="entry name" value="Myo_inos_IolC"/>
</dbReference>
<organism evidence="8 9">
    <name type="scientific">Vibrio mediterranei</name>
    <dbReference type="NCBI Taxonomy" id="689"/>
    <lineage>
        <taxon>Bacteria</taxon>
        <taxon>Pseudomonadati</taxon>
        <taxon>Pseudomonadota</taxon>
        <taxon>Gammaproteobacteria</taxon>
        <taxon>Vibrionales</taxon>
        <taxon>Vibrionaceae</taxon>
        <taxon>Vibrio</taxon>
    </lineage>
</organism>
<accession>A0A3G4VDN8</accession>
<dbReference type="Gene3D" id="2.20.150.10">
    <property type="entry name" value="putative 5-dehydro-2- deoxygluconokinase"/>
    <property type="match status" value="1"/>
</dbReference>
<evidence type="ECO:0000259" key="6">
    <source>
        <dbReference type="Pfam" id="PF00294"/>
    </source>
</evidence>
<dbReference type="Gene3D" id="3.20.20.70">
    <property type="entry name" value="Aldolase class I"/>
    <property type="match status" value="1"/>
</dbReference>
<dbReference type="PANTHER" id="PTHR43085">
    <property type="entry name" value="HEXOKINASE FAMILY MEMBER"/>
    <property type="match status" value="1"/>
</dbReference>
<dbReference type="AlphaFoldDB" id="A0A3G4VDN8"/>
<evidence type="ECO:0000259" key="7">
    <source>
        <dbReference type="Pfam" id="PF09863"/>
    </source>
</evidence>
<evidence type="ECO:0000256" key="5">
    <source>
        <dbReference type="ARBA" id="ARBA00022840"/>
    </source>
</evidence>
<dbReference type="Proteomes" id="UP000279760">
    <property type="component" value="Chromosome 1"/>
</dbReference>
<dbReference type="InterPro" id="IPR011611">
    <property type="entry name" value="PfkB_dom"/>
</dbReference>
<dbReference type="EC" id="2.7.1.92" evidence="8"/>
<dbReference type="PANTHER" id="PTHR43085:SF49">
    <property type="entry name" value="5-DEHYDRO-2-DEOXYGLUCONOKINASE"/>
    <property type="match status" value="1"/>
</dbReference>
<protein>
    <submittedName>
        <fullName evidence="8">5-dehydro-2-deoxygluconokinase</fullName>
        <ecNumber evidence="8">2.7.1.92</ecNumber>
    </submittedName>
</protein>
<reference evidence="8 9" key="1">
    <citation type="submission" date="2018-11" db="EMBL/GenBank/DDBJ databases">
        <title>Complete Genome Sequence of Vbrio mediterranei 117-T6: a Potential Pathogen Bacteria Isolated from the Conchocelis of Pyropia.</title>
        <authorList>
            <person name="Liu Q."/>
        </authorList>
    </citation>
    <scope>NUCLEOTIDE SEQUENCE [LARGE SCALE GENOMIC DNA]</scope>
    <source>
        <strain evidence="8 9">117-T6</strain>
    </source>
</reference>
<evidence type="ECO:0000256" key="2">
    <source>
        <dbReference type="ARBA" id="ARBA00022679"/>
    </source>
</evidence>
<dbReference type="InterPro" id="IPR013785">
    <property type="entry name" value="Aldolase_TIM"/>
</dbReference>
<sequence>MRQKNKKFDVICMGRVAVDFYGQQIGSRLEDMSSFSKYLGGSSGNVAYGTARQGLKSSMLARVGDEHMGRFLREELERLGVDTSFLITDKERLTALVILGIKDEDTFPLIFYRDNCADMAITSDDIDEDYIASARCLAITGTHLSNPKTRDAVLTALRYARKHGVRTALDIDYRPVLWGLTSLGDGETRFIESGAVTEQLQEVLGLFDLIVGTEEEFHIAGGSTETLQALNGVRKVTDATLVCKRGALGCSVYDSQIPDHLDGAINATGVRVDVLNVLGAGDAFMSGLLRGYLNDESWQQACDYANACGALVVSRHGCAPAMPSKEELDDYLARAEQVPRPDLDTRLNHLHRVTTRDKQWDDLCILAFDHRIQLEQMAQDVGASLSQLPKLKKLILEAYSETVSEQGLQGGAGLLCDSTYGQAALNEATGKGWWIGRPIELPGSRPLELEHGNIGSQLVSWPKEHIVKCLVFYHPDDAHELKKQQERLLSDVYLACCQSGHELLIEVILPSSMPQGDNYYIETIQRLYQLGIKPDWWKLPPLLPEGWRAVEDLVSSNDSHCYGVVLLGLDASKEALAEGFKHAQASKLVKGFAVGRTIFGEPSKAWLANQLDDDTFKANIKANYLTLVSAWKNRM</sequence>
<proteinExistence type="inferred from homology"/>
<keyword evidence="2 8" id="KW-0808">Transferase</keyword>